<organism evidence="2 3">
    <name type="scientific">Parascaris equorum</name>
    <name type="common">Equine roundworm</name>
    <dbReference type="NCBI Taxonomy" id="6256"/>
    <lineage>
        <taxon>Eukaryota</taxon>
        <taxon>Metazoa</taxon>
        <taxon>Ecdysozoa</taxon>
        <taxon>Nematoda</taxon>
        <taxon>Chromadorea</taxon>
        <taxon>Rhabditida</taxon>
        <taxon>Spirurina</taxon>
        <taxon>Ascaridomorpha</taxon>
        <taxon>Ascaridoidea</taxon>
        <taxon>Ascarididae</taxon>
        <taxon>Parascaris</taxon>
    </lineage>
</organism>
<dbReference type="Proteomes" id="UP000887564">
    <property type="component" value="Unplaced"/>
</dbReference>
<name>A0A914S5A4_PAREQ</name>
<protein>
    <submittedName>
        <fullName evidence="3">Uncharacterized protein</fullName>
    </submittedName>
</protein>
<dbReference type="WBParaSite" id="PEQ_0001397501-mRNA-1">
    <property type="protein sequence ID" value="PEQ_0001397501-mRNA-1"/>
    <property type="gene ID" value="PEQ_0001397501"/>
</dbReference>
<evidence type="ECO:0000313" key="3">
    <source>
        <dbReference type="WBParaSite" id="PEQ_0001397501-mRNA-1"/>
    </source>
</evidence>
<keyword evidence="1" id="KW-0175">Coiled coil</keyword>
<proteinExistence type="predicted"/>
<reference evidence="3" key="1">
    <citation type="submission" date="2022-11" db="UniProtKB">
        <authorList>
            <consortium name="WormBaseParasite"/>
        </authorList>
    </citation>
    <scope>IDENTIFICATION</scope>
</reference>
<evidence type="ECO:0000256" key="1">
    <source>
        <dbReference type="SAM" id="Coils"/>
    </source>
</evidence>
<sequence>MQRKTDEFHAALDDLANAHRTSEDARVNALQDLETRKFEISDLQMRMNAKTLPKIDVSFVERLLFLQEQLKTLRANLDSAQNEVFSDSLKKLTSQLHASENKNADLKEDADRLKKELIKAERVELMLAQNDLSNASSRKQQLENELMNVRSELRDQKQHTIATLRNTENDLRHQLSAAVSNRRALQNELDDVGRHMTQLETEKRSAEAIISETASQREEIERSLNALERENKVIFEVTELARNCTQLQQQIAQLEFDNGNRLIQLANKQKEDHERFVQSVKAEKTQQLTNERLRRRDLSDKVYLGDVAKIGGSLYGINSVGVATYPQTDSFDYVIGK</sequence>
<dbReference type="AlphaFoldDB" id="A0A914S5A4"/>
<evidence type="ECO:0000313" key="2">
    <source>
        <dbReference type="Proteomes" id="UP000887564"/>
    </source>
</evidence>
<feature type="coiled-coil region" evidence="1">
    <location>
        <begin position="63"/>
        <end position="257"/>
    </location>
</feature>
<keyword evidence="2" id="KW-1185">Reference proteome</keyword>
<accession>A0A914S5A4</accession>